<evidence type="ECO:0000313" key="3">
    <source>
        <dbReference type="EMBL" id="MQL79405.1"/>
    </source>
</evidence>
<dbReference type="InterPro" id="IPR023631">
    <property type="entry name" value="Amidase_dom"/>
</dbReference>
<dbReference type="GO" id="GO:0003824">
    <property type="term" value="F:catalytic activity"/>
    <property type="evidence" value="ECO:0007669"/>
    <property type="project" value="InterPro"/>
</dbReference>
<dbReference type="AlphaFoldDB" id="A0A843U7G0"/>
<proteinExistence type="predicted"/>
<dbReference type="OrthoDB" id="421993at2759"/>
<dbReference type="Proteomes" id="UP000652761">
    <property type="component" value="Unassembled WGS sequence"/>
</dbReference>
<keyword evidence="1" id="KW-0472">Membrane</keyword>
<evidence type="ECO:0000259" key="2">
    <source>
        <dbReference type="Pfam" id="PF01425"/>
    </source>
</evidence>
<dbReference type="Gene3D" id="3.90.1300.10">
    <property type="entry name" value="Amidase signature (AS) domain"/>
    <property type="match status" value="1"/>
</dbReference>
<dbReference type="PANTHER" id="PTHR11895">
    <property type="entry name" value="TRANSAMIDASE"/>
    <property type="match status" value="1"/>
</dbReference>
<evidence type="ECO:0000256" key="1">
    <source>
        <dbReference type="SAM" id="Phobius"/>
    </source>
</evidence>
<name>A0A843U7G0_COLES</name>
<dbReference type="SUPFAM" id="SSF75304">
    <property type="entry name" value="Amidase signature (AS) enzymes"/>
    <property type="match status" value="1"/>
</dbReference>
<evidence type="ECO:0000313" key="4">
    <source>
        <dbReference type="Proteomes" id="UP000652761"/>
    </source>
</evidence>
<keyword evidence="1" id="KW-1133">Transmembrane helix</keyword>
<protein>
    <recommendedName>
        <fullName evidence="2">Amidase domain-containing protein</fullName>
    </recommendedName>
</protein>
<keyword evidence="4" id="KW-1185">Reference proteome</keyword>
<dbReference type="InterPro" id="IPR036928">
    <property type="entry name" value="AS_sf"/>
</dbReference>
<keyword evidence="1" id="KW-0812">Transmembrane</keyword>
<sequence>MGLFRTEGKVYKAAAEVDLGPDSDETYIRAKVKVELWGMLAVSVAFLVFLGLFRGGLLTDGLVFFPVFRFLAPRVAGILVKIFVWILESRIIGPAVLYILKKDNLIHKLVSYAVFKERPLFTPAHAWEDPKEEEVTFVKPDLAPAERVQEAMNCLPTVSGAREASLASNFSHWTVMDYSRAYRSGETSPLLVAKKFLAAIQQSSDMNLKMSFFIRYNPEDILRQATESTQRYERGNPISVLDGVLIAVKDEIDCTPYPTTGGTKWLHKFRPCIEDAHCVKQLRLCGAILVGKTNMHELGVGTSGINPHYGVSRNPYDPNKVSGGSSGGSAAVVCAGLCPVTLGVDGGGSVRMPAALCGVVGLKPTFGRLSHSGVLPLNWTVGNLGILSGTVEDTLLVYAAISGHPPSDLPTSLQPELNFPQFASTKSISNIRLAKYDKWFNDSKEDVRSCCEKAVNLICGHYGWKIVGVTVPEIEEMRLAHYMTIGSECTTSLAPYLDKLDFGEIGWDARIALCVYSSFSSREYLNAQRLRNRQMYFHKEIFKVADVIVTPTTGVTAYPIQDDSLETGELDYINGAALMRFQVAGNFLGLPVITVPVGYDKEGMPIGLQLIGRPWSEATLLHLAFAIQDLCIKSYRKPKVFFDLLKKK</sequence>
<feature type="transmembrane region" description="Helical" evidence="1">
    <location>
        <begin position="36"/>
        <end position="58"/>
    </location>
</feature>
<dbReference type="PANTHER" id="PTHR11895:SF67">
    <property type="entry name" value="AMIDASE DOMAIN-CONTAINING PROTEIN"/>
    <property type="match status" value="1"/>
</dbReference>
<dbReference type="InterPro" id="IPR000120">
    <property type="entry name" value="Amidase"/>
</dbReference>
<dbReference type="EMBL" id="NMUH01000452">
    <property type="protein sequence ID" value="MQL79405.1"/>
    <property type="molecule type" value="Genomic_DNA"/>
</dbReference>
<feature type="domain" description="Amidase" evidence="2">
    <location>
        <begin position="199"/>
        <end position="621"/>
    </location>
</feature>
<comment type="caution">
    <text evidence="3">The sequence shown here is derived from an EMBL/GenBank/DDBJ whole genome shotgun (WGS) entry which is preliminary data.</text>
</comment>
<gene>
    <name evidence="3" type="ORF">Taro_011832</name>
</gene>
<reference evidence="3" key="1">
    <citation type="submission" date="2017-07" db="EMBL/GenBank/DDBJ databases">
        <title>Taro Niue Genome Assembly and Annotation.</title>
        <authorList>
            <person name="Atibalentja N."/>
            <person name="Keating K."/>
            <person name="Fields C.J."/>
        </authorList>
    </citation>
    <scope>NUCLEOTIDE SEQUENCE</scope>
    <source>
        <strain evidence="3">Niue_2</strain>
        <tissue evidence="3">Leaf</tissue>
    </source>
</reference>
<organism evidence="3 4">
    <name type="scientific">Colocasia esculenta</name>
    <name type="common">Wild taro</name>
    <name type="synonym">Arum esculentum</name>
    <dbReference type="NCBI Taxonomy" id="4460"/>
    <lineage>
        <taxon>Eukaryota</taxon>
        <taxon>Viridiplantae</taxon>
        <taxon>Streptophyta</taxon>
        <taxon>Embryophyta</taxon>
        <taxon>Tracheophyta</taxon>
        <taxon>Spermatophyta</taxon>
        <taxon>Magnoliopsida</taxon>
        <taxon>Liliopsida</taxon>
        <taxon>Araceae</taxon>
        <taxon>Aroideae</taxon>
        <taxon>Colocasieae</taxon>
        <taxon>Colocasia</taxon>
    </lineage>
</organism>
<accession>A0A843U7G0</accession>
<dbReference type="Pfam" id="PF01425">
    <property type="entry name" value="Amidase"/>
    <property type="match status" value="1"/>
</dbReference>